<keyword evidence="7" id="KW-0067">ATP-binding</keyword>
<evidence type="ECO:0000256" key="5">
    <source>
        <dbReference type="ARBA" id="ARBA00022741"/>
    </source>
</evidence>
<dbReference type="GO" id="GO:0005524">
    <property type="term" value="F:ATP binding"/>
    <property type="evidence" value="ECO:0007669"/>
    <property type="project" value="UniProtKB-KW"/>
</dbReference>
<dbReference type="InterPro" id="IPR004358">
    <property type="entry name" value="Sig_transdc_His_kin-like_C"/>
</dbReference>
<dbReference type="InterPro" id="IPR013655">
    <property type="entry name" value="PAS_fold_3"/>
</dbReference>
<dbReference type="InterPro" id="IPR003661">
    <property type="entry name" value="HisK_dim/P_dom"/>
</dbReference>
<keyword evidence="9" id="KW-0472">Membrane</keyword>
<dbReference type="Gene3D" id="2.10.70.100">
    <property type="match status" value="1"/>
</dbReference>
<keyword evidence="4" id="KW-0808">Transferase</keyword>
<dbReference type="EMBL" id="QJPH01000263">
    <property type="protein sequence ID" value="PZN81594.1"/>
    <property type="molecule type" value="Genomic_DNA"/>
</dbReference>
<dbReference type="EC" id="2.7.13.3" evidence="2"/>
<comment type="caution">
    <text evidence="13">The sequence shown here is derived from an EMBL/GenBank/DDBJ whole genome shotgun (WGS) entry which is preliminary data.</text>
</comment>
<keyword evidence="9" id="KW-1133">Transmembrane helix</keyword>
<dbReference type="InterPro" id="IPR005467">
    <property type="entry name" value="His_kinase_dom"/>
</dbReference>
<comment type="catalytic activity">
    <reaction evidence="1">
        <text>ATP + protein L-histidine = ADP + protein N-phospho-L-histidine.</text>
        <dbReference type="EC" id="2.7.13.3"/>
    </reaction>
</comment>
<protein>
    <recommendedName>
        <fullName evidence="2">histidine kinase</fullName>
        <ecNumber evidence="2">2.7.13.3</ecNumber>
    </recommendedName>
</protein>
<organism evidence="13 14">
    <name type="scientific">Candidatus Methylumidiphilus alinenensis</name>
    <dbReference type="NCBI Taxonomy" id="2202197"/>
    <lineage>
        <taxon>Bacteria</taxon>
        <taxon>Pseudomonadati</taxon>
        <taxon>Pseudomonadota</taxon>
        <taxon>Gammaproteobacteria</taxon>
        <taxon>Methylococcales</taxon>
        <taxon>Candidatus Methylumidiphilus</taxon>
    </lineage>
</organism>
<keyword evidence="3" id="KW-0597">Phosphoprotein</keyword>
<feature type="transmembrane region" description="Helical" evidence="9">
    <location>
        <begin position="28"/>
        <end position="47"/>
    </location>
</feature>
<dbReference type="SUPFAM" id="SSF55785">
    <property type="entry name" value="PYP-like sensor domain (PAS domain)"/>
    <property type="match status" value="1"/>
</dbReference>
<evidence type="ECO:0000256" key="2">
    <source>
        <dbReference type="ARBA" id="ARBA00012438"/>
    </source>
</evidence>
<dbReference type="Pfam" id="PF00512">
    <property type="entry name" value="HisKA"/>
    <property type="match status" value="1"/>
</dbReference>
<dbReference type="PROSITE" id="PS50109">
    <property type="entry name" value="HIS_KIN"/>
    <property type="match status" value="1"/>
</dbReference>
<keyword evidence="9" id="KW-0812">Transmembrane</keyword>
<feature type="domain" description="PAC" evidence="12">
    <location>
        <begin position="136"/>
        <end position="188"/>
    </location>
</feature>
<evidence type="ECO:0000313" key="13">
    <source>
        <dbReference type="EMBL" id="PZN81594.1"/>
    </source>
</evidence>
<dbReference type="InterPro" id="IPR000014">
    <property type="entry name" value="PAS"/>
</dbReference>
<evidence type="ECO:0000256" key="4">
    <source>
        <dbReference type="ARBA" id="ARBA00022679"/>
    </source>
</evidence>
<evidence type="ECO:0000259" key="11">
    <source>
        <dbReference type="PROSITE" id="PS50112"/>
    </source>
</evidence>
<dbReference type="SMART" id="SM00387">
    <property type="entry name" value="HATPase_c"/>
    <property type="match status" value="1"/>
</dbReference>
<dbReference type="InterPro" id="IPR000700">
    <property type="entry name" value="PAS-assoc_C"/>
</dbReference>
<dbReference type="GO" id="GO:0000155">
    <property type="term" value="F:phosphorelay sensor kinase activity"/>
    <property type="evidence" value="ECO:0007669"/>
    <property type="project" value="InterPro"/>
</dbReference>
<evidence type="ECO:0000256" key="1">
    <source>
        <dbReference type="ARBA" id="ARBA00000085"/>
    </source>
</evidence>
<dbReference type="SUPFAM" id="SSF47384">
    <property type="entry name" value="Homodimeric domain of signal transducing histidine kinase"/>
    <property type="match status" value="1"/>
</dbReference>
<keyword evidence="8" id="KW-0902">Two-component regulatory system</keyword>
<evidence type="ECO:0000313" key="14">
    <source>
        <dbReference type="Proteomes" id="UP000249396"/>
    </source>
</evidence>
<dbReference type="InterPro" id="IPR035965">
    <property type="entry name" value="PAS-like_dom_sf"/>
</dbReference>
<keyword evidence="5" id="KW-0547">Nucleotide-binding</keyword>
<dbReference type="PROSITE" id="PS50112">
    <property type="entry name" value="PAS"/>
    <property type="match status" value="1"/>
</dbReference>
<dbReference type="CDD" id="cd00130">
    <property type="entry name" value="PAS"/>
    <property type="match status" value="1"/>
</dbReference>
<dbReference type="InterPro" id="IPR036890">
    <property type="entry name" value="HATPase_C_sf"/>
</dbReference>
<name>A0A2W4TAB0_9GAMM</name>
<evidence type="ECO:0000256" key="9">
    <source>
        <dbReference type="SAM" id="Phobius"/>
    </source>
</evidence>
<dbReference type="Pfam" id="PF08447">
    <property type="entry name" value="PAS_3"/>
    <property type="match status" value="1"/>
</dbReference>
<gene>
    <name evidence="13" type="ORF">DM484_08150</name>
</gene>
<dbReference type="Gene3D" id="3.30.450.20">
    <property type="entry name" value="PAS domain"/>
    <property type="match status" value="1"/>
</dbReference>
<dbReference type="SMART" id="SM00388">
    <property type="entry name" value="HisKA"/>
    <property type="match status" value="1"/>
</dbReference>
<reference evidence="13 14" key="1">
    <citation type="journal article" date="2018" name="Aquat. Microb. Ecol.">
        <title>Gammaproteobacterial methanotrophs dominate.</title>
        <authorList>
            <person name="Rissanen A.J."/>
            <person name="Saarenheimo J."/>
            <person name="Tiirola M."/>
            <person name="Peura S."/>
            <person name="Aalto S.L."/>
            <person name="Karvinen A."/>
            <person name="Nykanen H."/>
        </authorList>
    </citation>
    <scope>NUCLEOTIDE SEQUENCE [LARGE SCALE GENOMIC DNA]</scope>
    <source>
        <strain evidence="13">AMbin10</strain>
    </source>
</reference>
<dbReference type="InterPro" id="IPR001610">
    <property type="entry name" value="PAC"/>
</dbReference>
<evidence type="ECO:0000256" key="3">
    <source>
        <dbReference type="ARBA" id="ARBA00022553"/>
    </source>
</evidence>
<dbReference type="PANTHER" id="PTHR43065:SF10">
    <property type="entry name" value="PEROXIDE STRESS-ACTIVATED HISTIDINE KINASE MAK3"/>
    <property type="match status" value="1"/>
</dbReference>
<dbReference type="PRINTS" id="PR00344">
    <property type="entry name" value="BCTRLSENSOR"/>
</dbReference>
<dbReference type="CDD" id="cd00082">
    <property type="entry name" value="HisKA"/>
    <property type="match status" value="1"/>
</dbReference>
<evidence type="ECO:0000256" key="7">
    <source>
        <dbReference type="ARBA" id="ARBA00022840"/>
    </source>
</evidence>
<dbReference type="Pfam" id="PF02518">
    <property type="entry name" value="HATPase_c"/>
    <property type="match status" value="1"/>
</dbReference>
<evidence type="ECO:0000259" key="12">
    <source>
        <dbReference type="PROSITE" id="PS50113"/>
    </source>
</evidence>
<sequence>MYTLGYFGDGTVVHFRELSLWEMHRTKMIILLVMLLAQAFLIAWLLFERRKQKRVKDALRESEAYLSLAATASNTCLWHWESGSGQIWATDKAQEMFGLSPEGGMDSVSVLAIVHPDDRERLRETVKEALQLGTDTGAEYRIVLPGGSVRWIMSRGKVLTVSRSEQVRLVGISIDITDRKAVELQAAQDRAQLEHMDRVTMLGALSASLSHELNQPLTAILTNAQVGQRLSAGLQGEFVELAEIFDDIASEARRAGEYIHSLHGLFKQGKPHIQQFNINELINKVLGLIASELLMRHISLVRDFTSQLPAVSADPVQIEQVLLNLVMNAAQAMEVSSVEKRELTIRTEASNAGIRVSIIDSGEGMPAEQLDTLFEPFVSTKPDGLGVGLMICHSIIRSHRGQLTATNNSEHGATFCFTLPLGTA</sequence>
<evidence type="ECO:0000256" key="8">
    <source>
        <dbReference type="ARBA" id="ARBA00023012"/>
    </source>
</evidence>
<evidence type="ECO:0000259" key="10">
    <source>
        <dbReference type="PROSITE" id="PS50109"/>
    </source>
</evidence>
<keyword evidence="6" id="KW-0418">Kinase</keyword>
<dbReference type="SMART" id="SM00086">
    <property type="entry name" value="PAC"/>
    <property type="match status" value="1"/>
</dbReference>
<accession>A0A2W4TAB0</accession>
<dbReference type="AlphaFoldDB" id="A0A2W4TAB0"/>
<proteinExistence type="predicted"/>
<dbReference type="PANTHER" id="PTHR43065">
    <property type="entry name" value="SENSOR HISTIDINE KINASE"/>
    <property type="match status" value="1"/>
</dbReference>
<feature type="domain" description="Histidine kinase" evidence="10">
    <location>
        <begin position="208"/>
        <end position="423"/>
    </location>
</feature>
<dbReference type="NCBIfam" id="TIGR00229">
    <property type="entry name" value="sensory_box"/>
    <property type="match status" value="1"/>
</dbReference>
<dbReference type="SUPFAM" id="SSF55874">
    <property type="entry name" value="ATPase domain of HSP90 chaperone/DNA topoisomerase II/histidine kinase"/>
    <property type="match status" value="1"/>
</dbReference>
<dbReference type="Gene3D" id="1.10.287.130">
    <property type="match status" value="1"/>
</dbReference>
<dbReference type="Proteomes" id="UP000249396">
    <property type="component" value="Unassembled WGS sequence"/>
</dbReference>
<dbReference type="Gene3D" id="3.30.565.10">
    <property type="entry name" value="Histidine kinase-like ATPase, C-terminal domain"/>
    <property type="match status" value="1"/>
</dbReference>
<dbReference type="PROSITE" id="PS50113">
    <property type="entry name" value="PAC"/>
    <property type="match status" value="1"/>
</dbReference>
<feature type="domain" description="PAS" evidence="11">
    <location>
        <begin position="87"/>
        <end position="133"/>
    </location>
</feature>
<dbReference type="InterPro" id="IPR003594">
    <property type="entry name" value="HATPase_dom"/>
</dbReference>
<dbReference type="InterPro" id="IPR036097">
    <property type="entry name" value="HisK_dim/P_sf"/>
</dbReference>
<evidence type="ECO:0000256" key="6">
    <source>
        <dbReference type="ARBA" id="ARBA00022777"/>
    </source>
</evidence>